<keyword evidence="1" id="KW-0732">Signal</keyword>
<name>A0ABP8HFP9_9SPHI</name>
<proteinExistence type="predicted"/>
<organism evidence="3 4">
    <name type="scientific">Mucilaginibacter gynuensis</name>
    <dbReference type="NCBI Taxonomy" id="1302236"/>
    <lineage>
        <taxon>Bacteria</taxon>
        <taxon>Pseudomonadati</taxon>
        <taxon>Bacteroidota</taxon>
        <taxon>Sphingobacteriia</taxon>
        <taxon>Sphingobacteriales</taxon>
        <taxon>Sphingobacteriaceae</taxon>
        <taxon>Mucilaginibacter</taxon>
    </lineage>
</organism>
<dbReference type="Gene3D" id="3.30.530.80">
    <property type="match status" value="1"/>
</dbReference>
<feature type="chain" id="PRO_5046810808" description="DUF4468 domain-containing protein" evidence="1">
    <location>
        <begin position="27"/>
        <end position="187"/>
    </location>
</feature>
<evidence type="ECO:0000313" key="4">
    <source>
        <dbReference type="Proteomes" id="UP001500582"/>
    </source>
</evidence>
<gene>
    <name evidence="3" type="ORF">GCM10023149_48970</name>
</gene>
<sequence length="187" mass="21420">MYLNINTLKFLIFVFCFGLVCNISYAQNDTTALNDFPYDSTTGKVEYTITSTNKLSKESMYKNAQTWIAKTFGDYKSVVQLDDKTSGRIILKGKVQDPETTLDMKYAFTLMIDIKAMKFRAKLSDISEIMTIDGNSKSETIEDKITRFIKRTDAYRYQGNKGFNKDSDRLKGMLLSLKNSIETVDDF</sequence>
<dbReference type="RefSeq" id="WP_345213850.1">
    <property type="nucleotide sequence ID" value="NZ_BAABFT010000021.1"/>
</dbReference>
<feature type="domain" description="DUF4468" evidence="2">
    <location>
        <begin position="51"/>
        <end position="127"/>
    </location>
</feature>
<protein>
    <recommendedName>
        <fullName evidence="2">DUF4468 domain-containing protein</fullName>
    </recommendedName>
</protein>
<keyword evidence="4" id="KW-1185">Reference proteome</keyword>
<feature type="signal peptide" evidence="1">
    <location>
        <begin position="1"/>
        <end position="26"/>
    </location>
</feature>
<dbReference type="Pfam" id="PF14730">
    <property type="entry name" value="DUF4468"/>
    <property type="match status" value="1"/>
</dbReference>
<accession>A0ABP8HFP9</accession>
<evidence type="ECO:0000313" key="3">
    <source>
        <dbReference type="EMBL" id="GAA4338756.1"/>
    </source>
</evidence>
<evidence type="ECO:0000256" key="1">
    <source>
        <dbReference type="SAM" id="SignalP"/>
    </source>
</evidence>
<dbReference type="InterPro" id="IPR027823">
    <property type="entry name" value="DUF4468"/>
</dbReference>
<reference evidence="4" key="1">
    <citation type="journal article" date="2019" name="Int. J. Syst. Evol. Microbiol.">
        <title>The Global Catalogue of Microorganisms (GCM) 10K type strain sequencing project: providing services to taxonomists for standard genome sequencing and annotation.</title>
        <authorList>
            <consortium name="The Broad Institute Genomics Platform"/>
            <consortium name="The Broad Institute Genome Sequencing Center for Infectious Disease"/>
            <person name="Wu L."/>
            <person name="Ma J."/>
        </authorList>
    </citation>
    <scope>NUCLEOTIDE SEQUENCE [LARGE SCALE GENOMIC DNA]</scope>
    <source>
        <strain evidence="4">JCM 17705</strain>
    </source>
</reference>
<dbReference type="Proteomes" id="UP001500582">
    <property type="component" value="Unassembled WGS sequence"/>
</dbReference>
<dbReference type="EMBL" id="BAABFT010000021">
    <property type="protein sequence ID" value="GAA4338756.1"/>
    <property type="molecule type" value="Genomic_DNA"/>
</dbReference>
<evidence type="ECO:0000259" key="2">
    <source>
        <dbReference type="Pfam" id="PF14730"/>
    </source>
</evidence>
<comment type="caution">
    <text evidence="3">The sequence shown here is derived from an EMBL/GenBank/DDBJ whole genome shotgun (WGS) entry which is preliminary data.</text>
</comment>